<name>A0A538TWW4_UNCEI</name>
<dbReference type="PROSITE" id="PS51257">
    <property type="entry name" value="PROKAR_LIPOPROTEIN"/>
    <property type="match status" value="1"/>
</dbReference>
<sequence length="645" mass="69471">MRLGQDVFADPAAGLAEEWLLTNGLGGSSCGTALGAHTRRAHGLLHALSFHGRVSTVLLKLDERLHADGGVVELATNIHAGNALRPPTRCLEQFDLDPWPTWVLAASGSRLEKTLFLISGHHAVAVCYRHVGGPPIRLSVSPLLVARGPGKRPHAAREPIGSVKGQPGRVRIERAADGVPLTLWHSGAFLPARVWVRDLEYPADGGEREDALVPGHIEATLAGGTALHVVASTEEALFRTLASEGRLGAPPPRTLADCVAALDRAERERVTSSRRSRLESADLTVREAAAAHESPRPLPSRDEPDLWTEPLSRALEQALVRRGHRLTLVDRYPDAVERPVDALRALPGLVALRAFEAAHAVLRGFAESIDDGLAPQEFDLDDGTPSHGDPEPALWMVHAADLLGRRSDDSKFLKDGMYARLESVMQYLRAGTRGGVRVDSDGLLVVGEGDSATKLVALNALWYHALVAMAHIARAVGRRESGAFYLAWAREHHKCFNESFWDEPHGCLFERLSAAGPEVGLSPGQLLAVSLPPALLPTERGARLVEVVERSLFTPRGMRERRGSARLLPEWLGAFWTATLRVHGRGAPVQARVGAGLAELRGALTGVPGGALRVAGEPLSLVATAELLRLWIEEVEHAEVPIGVL</sequence>
<feature type="region of interest" description="Disordered" evidence="1">
    <location>
        <begin position="271"/>
        <end position="305"/>
    </location>
</feature>
<dbReference type="AlphaFoldDB" id="A0A538TWW4"/>
<dbReference type="Pfam" id="PF06202">
    <property type="entry name" value="GDE_C"/>
    <property type="match status" value="1"/>
</dbReference>
<accession>A0A538TWW4</accession>
<feature type="domain" description="Glycogen debranching enzyme C-terminal" evidence="2">
    <location>
        <begin position="341"/>
        <end position="559"/>
    </location>
</feature>
<evidence type="ECO:0000259" key="3">
    <source>
        <dbReference type="Pfam" id="PF12439"/>
    </source>
</evidence>
<evidence type="ECO:0000313" key="5">
    <source>
        <dbReference type="Proteomes" id="UP000316609"/>
    </source>
</evidence>
<feature type="compositionally biased region" description="Basic and acidic residues" evidence="1">
    <location>
        <begin position="289"/>
        <end position="304"/>
    </location>
</feature>
<feature type="compositionally biased region" description="Basic and acidic residues" evidence="1">
    <location>
        <begin position="271"/>
        <end position="280"/>
    </location>
</feature>
<feature type="domain" description="Glycogen debranching enzyme bacterial and archaeal type N-terminal" evidence="3">
    <location>
        <begin position="18"/>
        <end position="226"/>
    </location>
</feature>
<dbReference type="InterPro" id="IPR008928">
    <property type="entry name" value="6-hairpin_glycosidase_sf"/>
</dbReference>
<comment type="caution">
    <text evidence="4">The sequence shown here is derived from an EMBL/GenBank/DDBJ whole genome shotgun (WGS) entry which is preliminary data.</text>
</comment>
<dbReference type="InterPro" id="IPR032790">
    <property type="entry name" value="GDE_C"/>
</dbReference>
<dbReference type="SUPFAM" id="SSF48208">
    <property type="entry name" value="Six-hairpin glycosidases"/>
    <property type="match status" value="1"/>
</dbReference>
<dbReference type="Gene3D" id="1.50.10.10">
    <property type="match status" value="1"/>
</dbReference>
<evidence type="ECO:0000259" key="2">
    <source>
        <dbReference type="Pfam" id="PF06202"/>
    </source>
</evidence>
<organism evidence="4 5">
    <name type="scientific">Eiseniibacteriota bacterium</name>
    <dbReference type="NCBI Taxonomy" id="2212470"/>
    <lineage>
        <taxon>Bacteria</taxon>
        <taxon>Candidatus Eiseniibacteriota</taxon>
    </lineage>
</organism>
<protein>
    <recommendedName>
        <fullName evidence="6">Glycogen debranching protein</fullName>
    </recommendedName>
</protein>
<reference evidence="4 5" key="1">
    <citation type="journal article" date="2019" name="Nat. Microbiol.">
        <title>Mediterranean grassland soil C-N compound turnover is dependent on rainfall and depth, and is mediated by genomically divergent microorganisms.</title>
        <authorList>
            <person name="Diamond S."/>
            <person name="Andeer P.F."/>
            <person name="Li Z."/>
            <person name="Crits-Christoph A."/>
            <person name="Burstein D."/>
            <person name="Anantharaman K."/>
            <person name="Lane K.R."/>
            <person name="Thomas B.C."/>
            <person name="Pan C."/>
            <person name="Northen T.R."/>
            <person name="Banfield J.F."/>
        </authorList>
    </citation>
    <scope>NUCLEOTIDE SEQUENCE [LARGE SCALE GENOMIC DNA]</scope>
    <source>
        <strain evidence="4">WS_8</strain>
    </source>
</reference>
<dbReference type="InterPro" id="IPR024742">
    <property type="entry name" value="Glycogen_debranch_N"/>
</dbReference>
<evidence type="ECO:0000256" key="1">
    <source>
        <dbReference type="SAM" id="MobiDB-lite"/>
    </source>
</evidence>
<evidence type="ECO:0000313" key="4">
    <source>
        <dbReference type="EMBL" id="TMQ68113.1"/>
    </source>
</evidence>
<gene>
    <name evidence="4" type="ORF">E6K78_02380</name>
</gene>
<proteinExistence type="predicted"/>
<dbReference type="Proteomes" id="UP000316609">
    <property type="component" value="Unassembled WGS sequence"/>
</dbReference>
<dbReference type="EMBL" id="VBOY01000016">
    <property type="protein sequence ID" value="TMQ68113.1"/>
    <property type="molecule type" value="Genomic_DNA"/>
</dbReference>
<dbReference type="GO" id="GO:0005975">
    <property type="term" value="P:carbohydrate metabolic process"/>
    <property type="evidence" value="ECO:0007669"/>
    <property type="project" value="InterPro"/>
</dbReference>
<evidence type="ECO:0008006" key="6">
    <source>
        <dbReference type="Google" id="ProtNLM"/>
    </source>
</evidence>
<dbReference type="InterPro" id="IPR012341">
    <property type="entry name" value="6hp_glycosidase-like_sf"/>
</dbReference>
<dbReference type="Pfam" id="PF12439">
    <property type="entry name" value="GDE_N"/>
    <property type="match status" value="1"/>
</dbReference>